<evidence type="ECO:0000313" key="14">
    <source>
        <dbReference type="Proteomes" id="UP000001497"/>
    </source>
</evidence>
<evidence type="ECO:0000256" key="8">
    <source>
        <dbReference type="ARBA" id="ARBA00047942"/>
    </source>
</evidence>
<keyword evidence="12" id="KW-0540">Nuclease</keyword>
<evidence type="ECO:0000256" key="1">
    <source>
        <dbReference type="ARBA" id="ARBA00006594"/>
    </source>
</evidence>
<dbReference type="Proteomes" id="UP000001497">
    <property type="component" value="Chromosome"/>
</dbReference>
<keyword evidence="4 12" id="KW-0808">Transferase</keyword>
<dbReference type="EMBL" id="CP002158">
    <property type="protein sequence ID" value="ADL24987.1"/>
    <property type="molecule type" value="Genomic_DNA"/>
</dbReference>
<dbReference type="InterPro" id="IPR003356">
    <property type="entry name" value="DNA_methylase_A-5"/>
</dbReference>
<dbReference type="STRING" id="59374.FSU_1135"/>
<dbReference type="Gene3D" id="3.40.50.150">
    <property type="entry name" value="Vaccinia Virus protein VP39"/>
    <property type="match status" value="1"/>
</dbReference>
<gene>
    <name evidence="11" type="ordered locus">Fisuc_0699</name>
    <name evidence="12" type="ordered locus">FSU_1135</name>
</gene>
<dbReference type="PATRIC" id="fig|59374.8.peg.1096"/>
<comment type="catalytic activity">
    <reaction evidence="8">
        <text>a 2'-deoxyadenosine in DNA + S-adenosyl-L-methionine = an N(6)-methyl-2'-deoxyadenosine in DNA + S-adenosyl-L-homocysteine + H(+)</text>
        <dbReference type="Rhea" id="RHEA:15197"/>
        <dbReference type="Rhea" id="RHEA-COMP:12418"/>
        <dbReference type="Rhea" id="RHEA-COMP:12419"/>
        <dbReference type="ChEBI" id="CHEBI:15378"/>
        <dbReference type="ChEBI" id="CHEBI:57856"/>
        <dbReference type="ChEBI" id="CHEBI:59789"/>
        <dbReference type="ChEBI" id="CHEBI:90615"/>
        <dbReference type="ChEBI" id="CHEBI:90616"/>
        <dbReference type="EC" id="2.1.1.72"/>
    </reaction>
</comment>
<dbReference type="Gene3D" id="3.90.220.20">
    <property type="entry name" value="DNA methylase specificity domains"/>
    <property type="match status" value="1"/>
</dbReference>
<feature type="domain" description="DNA methylase adenine-specific" evidence="10">
    <location>
        <begin position="353"/>
        <end position="481"/>
    </location>
</feature>
<dbReference type="REBASE" id="22227">
    <property type="entry name" value="Fsu85ORF699P"/>
</dbReference>
<reference evidence="11 14" key="1">
    <citation type="submission" date="2009-10" db="EMBL/GenBank/DDBJ databases">
        <title>Complete sequence of Fibrobacter succinogenes subsp. succinogenes S85.</title>
        <authorList>
            <consortium name="US DOE Joint Genome Institute"/>
            <person name="Lucas S."/>
            <person name="Copeland A."/>
            <person name="Lapidus A."/>
            <person name="Glavina del Rio T."/>
            <person name="Tice H."/>
            <person name="Bruce D."/>
            <person name="Goodwin L."/>
            <person name="Pitluck S."/>
            <person name="Chertkov O."/>
            <person name="Detter J.C."/>
            <person name="Han C."/>
            <person name="Tapia R."/>
            <person name="Larimer F."/>
            <person name="Land M."/>
            <person name="Hauser L."/>
            <person name="Kyrpides N."/>
            <person name="Mikhailova N."/>
            <person name="Weimer P.J."/>
            <person name="Stevenson D.M."/>
            <person name="Boyum J."/>
            <person name="Brumm P.I."/>
            <person name="Mead D."/>
        </authorList>
    </citation>
    <scope>NUCLEOTIDE SEQUENCE [LARGE SCALE GENOMIC DNA]</scope>
    <source>
        <strain evidence="14">ATCC 19169 / S85</strain>
        <strain evidence="11">S85</strain>
    </source>
</reference>
<organism evidence="12 13">
    <name type="scientific">Fibrobacter succinogenes (strain ATCC 19169 / S85)</name>
    <dbReference type="NCBI Taxonomy" id="59374"/>
    <lineage>
        <taxon>Bacteria</taxon>
        <taxon>Pseudomonadati</taxon>
        <taxon>Fibrobacterota</taxon>
        <taxon>Fibrobacteria</taxon>
        <taxon>Fibrobacterales</taxon>
        <taxon>Fibrobacteraceae</taxon>
        <taxon>Fibrobacter</taxon>
    </lineage>
</organism>
<feature type="coiled-coil region" evidence="9">
    <location>
        <begin position="172"/>
        <end position="206"/>
    </location>
</feature>
<evidence type="ECO:0000313" key="11">
    <source>
        <dbReference type="EMBL" id="ACX74309.1"/>
    </source>
</evidence>
<evidence type="ECO:0000256" key="7">
    <source>
        <dbReference type="ARBA" id="ARBA00023125"/>
    </source>
</evidence>
<comment type="similarity">
    <text evidence="1">Belongs to the N(4)/N(6)-methyltransferase family.</text>
</comment>
<evidence type="ECO:0000313" key="13">
    <source>
        <dbReference type="Proteomes" id="UP000000517"/>
    </source>
</evidence>
<dbReference type="PANTHER" id="PTHR42933">
    <property type="entry name" value="SLR6095 PROTEIN"/>
    <property type="match status" value="1"/>
</dbReference>
<dbReference type="KEGG" id="fsu:Fisuc_0699"/>
<dbReference type="REBASE" id="27332">
    <property type="entry name" value="FssORF1135P"/>
</dbReference>
<keyword evidence="12" id="KW-0378">Hydrolase</keyword>
<evidence type="ECO:0000256" key="3">
    <source>
        <dbReference type="ARBA" id="ARBA00022603"/>
    </source>
</evidence>
<evidence type="ECO:0000256" key="6">
    <source>
        <dbReference type="ARBA" id="ARBA00022747"/>
    </source>
</evidence>
<keyword evidence="14" id="KW-1185">Reference proteome</keyword>
<protein>
    <recommendedName>
        <fullName evidence="2">site-specific DNA-methyltransferase (adenine-specific)</fullName>
        <ecNumber evidence="2">2.1.1.72</ecNumber>
    </recommendedName>
</protein>
<keyword evidence="6" id="KW-0680">Restriction system</keyword>
<keyword evidence="9" id="KW-0175">Coiled coil</keyword>
<dbReference type="EMBL" id="CP001792">
    <property type="protein sequence ID" value="ACX74309.1"/>
    <property type="molecule type" value="Genomic_DNA"/>
</dbReference>
<dbReference type="GO" id="GO:0003677">
    <property type="term" value="F:DNA binding"/>
    <property type="evidence" value="ECO:0007669"/>
    <property type="project" value="UniProtKB-KW"/>
</dbReference>
<dbReference type="HOGENOM" id="CLU_015410_1_0_0"/>
<dbReference type="InterPro" id="IPR029063">
    <property type="entry name" value="SAM-dependent_MTases_sf"/>
</dbReference>
<dbReference type="GO" id="GO:0008170">
    <property type="term" value="F:N-methyltransferase activity"/>
    <property type="evidence" value="ECO:0007669"/>
    <property type="project" value="InterPro"/>
</dbReference>
<feature type="domain" description="DNA methylase adenine-specific" evidence="10">
    <location>
        <begin position="487"/>
        <end position="582"/>
    </location>
</feature>
<dbReference type="PANTHER" id="PTHR42933:SF1">
    <property type="entry name" value="SITE-SPECIFIC DNA-METHYLTRANSFERASE (ADENINE-SPECIFIC)"/>
    <property type="match status" value="1"/>
</dbReference>
<keyword evidence="7" id="KW-0238">DNA-binding</keyword>
<dbReference type="eggNOG" id="COG0286">
    <property type="taxonomic scope" value="Bacteria"/>
</dbReference>
<dbReference type="GO" id="GO:0032259">
    <property type="term" value="P:methylation"/>
    <property type="evidence" value="ECO:0007669"/>
    <property type="project" value="UniProtKB-KW"/>
</dbReference>
<dbReference type="AlphaFoldDB" id="C9RMT1"/>
<proteinExistence type="inferred from homology"/>
<dbReference type="KEGG" id="fsc:FSU_1135"/>
<dbReference type="RefSeq" id="WP_014545471.1">
    <property type="nucleotide sequence ID" value="NC_013410.1"/>
</dbReference>
<dbReference type="Pfam" id="PF02384">
    <property type="entry name" value="N6_Mtase"/>
    <property type="match status" value="2"/>
</dbReference>
<evidence type="ECO:0000256" key="5">
    <source>
        <dbReference type="ARBA" id="ARBA00022691"/>
    </source>
</evidence>
<evidence type="ECO:0000256" key="2">
    <source>
        <dbReference type="ARBA" id="ARBA00011900"/>
    </source>
</evidence>
<evidence type="ECO:0000256" key="4">
    <source>
        <dbReference type="ARBA" id="ARBA00022679"/>
    </source>
</evidence>
<sequence>MAKSIEEQVEDWCKNQLENYFTKTESINSEIDKALKTAPSKKGGSGQNLPDIKCFVSVGFRNIPVMIECKGTKGDFAKTDENGLISNTNKKGETDYTAITKYAVNGAIHYAKSILDFTETYKETIAIGVNGYKQDNDLQLEIGVYYLSKDNLAIPKKVGDFSDLSFLKKKNLKEFFEKIDELKLTLEEIESRKLALEDEIETKLKRLNQTMHDDLSITVKSRVMLIVGLIMAGLGVEDVSEGLKVEELKGELGPKSNDAQKIINKVEDFLRMKNLPEEKREAIMHELSNVFKNEDLYKPKNGESKLRKVYVIVHKDILPYLTSDLPNIDFTGRLFNVLNDWVDVPDGAENDVVLTPRYVTELMAKLTEVNMNSYVWDYATGSAGFLISAMHLMIADAKNKIKSPEELRKTIAKIKAEKLLGIEKLPEIYILAVLNMILMGDGSSNIINGDSTQFDGKYKQGKMKDKEFPANVFLLNPPYSAPGKGLNFVEKALSKMKSGKAAVLIQENAGSTQGDGYTKKILNKNTLIASIHMSTDLFIGKSSVQTAIYVFDVGIPHDTEKLVKFIDFSNDGYARQNRKKSSQSVNLKDADNAKERYAELVNLVVRGKGKDDKNLNYYKDCYVEDYITSEGNDWTYSQHKKIDIKPTENDFKKIIKEYMAWQISNLIRNEDIYPWTNKSPEQSNCILSKKERDCIQMKNATFKAITIGSLFDIHPTKAYKATNKDLFKEKGKVPVVANSSVDNGIGGWTNLKATEKGNKVVFSDTTTSDSIFYQPNDFVGYPHVQGLYPYCNKWDENSLLYFITCFRKSASGLFNYGNKFTRKNALKMKVFLPEKNKEDIDFSFMETFISAQKKLIIQKLSCWLEQQKINNEIYIIEKEIPQDTLSMIAEKKHH</sequence>
<dbReference type="SUPFAM" id="SSF116734">
    <property type="entry name" value="DNA methylase specificity domain"/>
    <property type="match status" value="1"/>
</dbReference>
<evidence type="ECO:0000256" key="9">
    <source>
        <dbReference type="SAM" id="Coils"/>
    </source>
</evidence>
<reference evidence="13" key="2">
    <citation type="submission" date="2010-08" db="EMBL/GenBank/DDBJ databases">
        <title>Complete sequence of Fibrobacter succinogenes subsp. succinogenes S85.</title>
        <authorList>
            <person name="Durkin A.S."/>
            <person name="Nelson K.E."/>
            <person name="Morrison M."/>
            <person name="Forsberg C.W."/>
            <person name="Wilson D.B."/>
            <person name="Russell J.B."/>
            <person name="Cann I.K.O."/>
            <person name="Mackie R.I."/>
            <person name="White B.A."/>
        </authorList>
    </citation>
    <scope>NUCLEOTIDE SEQUENCE [LARGE SCALE GENOMIC DNA]</scope>
    <source>
        <strain evidence="13">ATCC 19169 / S85</strain>
    </source>
</reference>
<dbReference type="Proteomes" id="UP000000517">
    <property type="component" value="Chromosome"/>
</dbReference>
<keyword evidence="5" id="KW-0949">S-adenosyl-L-methionine</keyword>
<dbReference type="SUPFAM" id="SSF53335">
    <property type="entry name" value="S-adenosyl-L-methionine-dependent methyltransferases"/>
    <property type="match status" value="1"/>
</dbReference>
<dbReference type="InterPro" id="IPR044946">
    <property type="entry name" value="Restrct_endonuc_typeI_TRD_sf"/>
</dbReference>
<dbReference type="EC" id="2.1.1.72" evidence="2"/>
<reference evidence="12" key="3">
    <citation type="submission" date="2010-08" db="EMBL/GenBank/DDBJ databases">
        <authorList>
            <person name="Durkin A.S."/>
            <person name="Nelson K.E."/>
            <person name="Morrison M."/>
            <person name="Forsberg C.W."/>
            <person name="Wilson D.B."/>
            <person name="Russell J.B."/>
            <person name="Cann I.K.O."/>
            <person name="Mackie R.I."/>
            <person name="White B.A."/>
        </authorList>
    </citation>
    <scope>NUCLEOTIDE SEQUENCE</scope>
    <source>
        <strain evidence="12">S85</strain>
    </source>
</reference>
<dbReference type="InterPro" id="IPR051537">
    <property type="entry name" value="DNA_Adenine_Mtase"/>
</dbReference>
<name>C9RMT1_FIBSS</name>
<keyword evidence="3 12" id="KW-0489">Methyltransferase</keyword>
<dbReference type="GO" id="GO:0009007">
    <property type="term" value="F:site-specific DNA-methyltransferase (adenine-specific) activity"/>
    <property type="evidence" value="ECO:0007669"/>
    <property type="project" value="UniProtKB-EC"/>
</dbReference>
<keyword evidence="12" id="KW-0255">Endonuclease</keyword>
<accession>C9RMT1</accession>
<evidence type="ECO:0000313" key="12">
    <source>
        <dbReference type="EMBL" id="ADL24987.1"/>
    </source>
</evidence>
<dbReference type="GO" id="GO:0009307">
    <property type="term" value="P:DNA restriction-modification system"/>
    <property type="evidence" value="ECO:0007669"/>
    <property type="project" value="UniProtKB-KW"/>
</dbReference>
<evidence type="ECO:0000259" key="10">
    <source>
        <dbReference type="Pfam" id="PF02384"/>
    </source>
</evidence>
<dbReference type="OrthoDB" id="9814572at2"/>
<dbReference type="GO" id="GO:0004519">
    <property type="term" value="F:endonuclease activity"/>
    <property type="evidence" value="ECO:0007669"/>
    <property type="project" value="UniProtKB-KW"/>
</dbReference>